<proteinExistence type="inferred from homology"/>
<evidence type="ECO:0000259" key="2">
    <source>
        <dbReference type="Pfam" id="PF03795"/>
    </source>
</evidence>
<dbReference type="SUPFAM" id="SSF54909">
    <property type="entry name" value="Dimeric alpha+beta barrel"/>
    <property type="match status" value="1"/>
</dbReference>
<evidence type="ECO:0000313" key="3">
    <source>
        <dbReference type="EMBL" id="CUH09435.1"/>
    </source>
</evidence>
<gene>
    <name evidence="3" type="ORF">JSE7799_00098</name>
</gene>
<accession>A0A0M7B3R5</accession>
<protein>
    <submittedName>
        <fullName evidence="3">YciI-like protein</fullName>
    </submittedName>
</protein>
<dbReference type="AlphaFoldDB" id="A0A0M7B3R5"/>
<dbReference type="InterPro" id="IPR011008">
    <property type="entry name" value="Dimeric_a/b-barrel"/>
</dbReference>
<dbReference type="RefSeq" id="WP_055661853.1">
    <property type="nucleotide sequence ID" value="NZ_CYPR01000003.1"/>
</dbReference>
<dbReference type="EMBL" id="CYPR01000003">
    <property type="protein sequence ID" value="CUH09435.1"/>
    <property type="molecule type" value="Genomic_DNA"/>
</dbReference>
<dbReference type="Pfam" id="PF03795">
    <property type="entry name" value="YCII"/>
    <property type="match status" value="1"/>
</dbReference>
<dbReference type="InterPro" id="IPR051807">
    <property type="entry name" value="Sec-metab_biosynth-assoc"/>
</dbReference>
<organism evidence="3 4">
    <name type="scientific">Jannaschia seosinensis</name>
    <dbReference type="NCBI Taxonomy" id="313367"/>
    <lineage>
        <taxon>Bacteria</taxon>
        <taxon>Pseudomonadati</taxon>
        <taxon>Pseudomonadota</taxon>
        <taxon>Alphaproteobacteria</taxon>
        <taxon>Rhodobacterales</taxon>
        <taxon>Roseobacteraceae</taxon>
        <taxon>Jannaschia</taxon>
    </lineage>
</organism>
<dbReference type="PANTHER" id="PTHR33606">
    <property type="entry name" value="PROTEIN YCII"/>
    <property type="match status" value="1"/>
</dbReference>
<dbReference type="OrthoDB" id="2293521at2"/>
<dbReference type="Gene3D" id="3.30.70.1060">
    <property type="entry name" value="Dimeric alpha+beta barrel"/>
    <property type="match status" value="1"/>
</dbReference>
<evidence type="ECO:0000313" key="4">
    <source>
        <dbReference type="Proteomes" id="UP000049455"/>
    </source>
</evidence>
<reference evidence="3 4" key="1">
    <citation type="submission" date="2015-09" db="EMBL/GenBank/DDBJ databases">
        <authorList>
            <person name="Jackson K.R."/>
            <person name="Lunt B.L."/>
            <person name="Fisher J.N.B."/>
            <person name="Gardner A.V."/>
            <person name="Bailey M.E."/>
            <person name="Deus L.M."/>
            <person name="Earl A.S."/>
            <person name="Gibby P.D."/>
            <person name="Hartmann K.A."/>
            <person name="Liu J.E."/>
            <person name="Manci A.M."/>
            <person name="Nielsen D.A."/>
            <person name="Solomon M.B."/>
            <person name="Breakwell D.P."/>
            <person name="Burnett S.H."/>
            <person name="Grose J.H."/>
        </authorList>
    </citation>
    <scope>NUCLEOTIDE SEQUENCE [LARGE SCALE GENOMIC DNA]</scope>
    <source>
        <strain evidence="3 4">CECT 7799</strain>
    </source>
</reference>
<feature type="domain" description="YCII-related" evidence="2">
    <location>
        <begin position="1"/>
        <end position="86"/>
    </location>
</feature>
<name>A0A0M7B3R5_9RHOB</name>
<keyword evidence="4" id="KW-1185">Reference proteome</keyword>
<sequence>MFHALICTDKPGHLDTRMANREAHLAHLEADPHVVQAGPLLDATGEMSGSLIIFATPDRAHVEAFAAADPYAQAGLFEDVRITAWKRVVER</sequence>
<dbReference type="STRING" id="313367.JSE7799_00098"/>
<comment type="similarity">
    <text evidence="1">Belongs to the YciI family.</text>
</comment>
<dbReference type="InterPro" id="IPR005545">
    <property type="entry name" value="YCII"/>
</dbReference>
<dbReference type="Proteomes" id="UP000049455">
    <property type="component" value="Unassembled WGS sequence"/>
</dbReference>
<evidence type="ECO:0000256" key="1">
    <source>
        <dbReference type="ARBA" id="ARBA00007689"/>
    </source>
</evidence>
<dbReference type="PANTHER" id="PTHR33606:SF3">
    <property type="entry name" value="PROTEIN YCII"/>
    <property type="match status" value="1"/>
</dbReference>